<evidence type="ECO:0008006" key="3">
    <source>
        <dbReference type="Google" id="ProtNLM"/>
    </source>
</evidence>
<name>A0ABN4CC41_9CORY</name>
<dbReference type="Proteomes" id="UP000019226">
    <property type="component" value="Chromosome"/>
</dbReference>
<sequence length="147" mass="15735">MRFIKGAVALLAVGAVAFGGSIAGTSYVLDSREQAELEAQEEAQLARERSAIEPGVDDSVEAAANAPEIRDNIGSFTVRCQVHEGDEDGPLMGFVFGNHHQSLDTALHSAEIFLSRVAPEGNGEVSHCRTWEDYTSMGAFDENGRPV</sequence>
<evidence type="ECO:0000313" key="1">
    <source>
        <dbReference type="EMBL" id="AHI18853.1"/>
    </source>
</evidence>
<organism evidence="1 2">
    <name type="scientific">Corynebacterium casei LMG S-19264</name>
    <dbReference type="NCBI Taxonomy" id="1285583"/>
    <lineage>
        <taxon>Bacteria</taxon>
        <taxon>Bacillati</taxon>
        <taxon>Actinomycetota</taxon>
        <taxon>Actinomycetes</taxon>
        <taxon>Mycobacteriales</taxon>
        <taxon>Corynebacteriaceae</taxon>
        <taxon>Corynebacterium</taxon>
    </lineage>
</organism>
<dbReference type="EMBL" id="CP004350">
    <property type="protein sequence ID" value="AHI18853.1"/>
    <property type="molecule type" value="Genomic_DNA"/>
</dbReference>
<evidence type="ECO:0000313" key="2">
    <source>
        <dbReference type="Proteomes" id="UP000019226"/>
    </source>
</evidence>
<reference evidence="2" key="1">
    <citation type="submission" date="2013-02" db="EMBL/GenBank/DDBJ databases">
        <title>The complete genome sequence of Corynebacterium casei LMG S-19264 (=DSM 44701).</title>
        <authorList>
            <person name="Ruckert C."/>
            <person name="Albersmeier A."/>
            <person name="Kalinowski J."/>
        </authorList>
    </citation>
    <scope>NUCLEOTIDE SEQUENCE [LARGE SCALE GENOMIC DNA]</scope>
    <source>
        <strain evidence="2">LMG S-19264</strain>
    </source>
</reference>
<protein>
    <recommendedName>
        <fullName evidence="3">Secreted protein</fullName>
    </recommendedName>
</protein>
<keyword evidence="2" id="KW-1185">Reference proteome</keyword>
<dbReference type="GeneID" id="82876471"/>
<gene>
    <name evidence="1" type="ORF">CCASEI_01340</name>
</gene>
<proteinExistence type="predicted"/>
<dbReference type="RefSeq" id="WP_025386932.1">
    <property type="nucleotide sequence ID" value="NZ_CP004350.1"/>
</dbReference>
<accession>A0ABN4CC41</accession>